<name>A0A640WF61_9GAMM</name>
<dbReference type="GO" id="GO:0006574">
    <property type="term" value="P:L-valine catabolic process"/>
    <property type="evidence" value="ECO:0007669"/>
    <property type="project" value="TreeGrafter"/>
</dbReference>
<dbReference type="NCBIfam" id="NF004127">
    <property type="entry name" value="PRK05617.1"/>
    <property type="match status" value="1"/>
</dbReference>
<accession>A0A640WF61</accession>
<dbReference type="EMBL" id="VTPX01000004">
    <property type="protein sequence ID" value="KAA0018764.1"/>
    <property type="molecule type" value="Genomic_DNA"/>
</dbReference>
<dbReference type="Pfam" id="PF16113">
    <property type="entry name" value="ECH_2"/>
    <property type="match status" value="1"/>
</dbReference>
<keyword evidence="3" id="KW-0378">Hydrolase</keyword>
<dbReference type="CDD" id="cd06558">
    <property type="entry name" value="crotonase-like"/>
    <property type="match status" value="1"/>
</dbReference>
<dbReference type="AlphaFoldDB" id="A0A640WF61"/>
<organism evidence="5 6">
    <name type="scientific">Salinicola corii</name>
    <dbReference type="NCBI Taxonomy" id="2606937"/>
    <lineage>
        <taxon>Bacteria</taxon>
        <taxon>Pseudomonadati</taxon>
        <taxon>Pseudomonadota</taxon>
        <taxon>Gammaproteobacteria</taxon>
        <taxon>Oceanospirillales</taxon>
        <taxon>Halomonadaceae</taxon>
        <taxon>Salinicola</taxon>
    </lineage>
</organism>
<evidence type="ECO:0000256" key="2">
    <source>
        <dbReference type="ARBA" id="ARBA00011915"/>
    </source>
</evidence>
<dbReference type="InterPro" id="IPR032259">
    <property type="entry name" value="HIBYL-CoA-H"/>
</dbReference>
<protein>
    <recommendedName>
        <fullName evidence="2">3-hydroxyisobutyryl-CoA hydrolase</fullName>
        <ecNumber evidence="2">3.1.2.4</ecNumber>
    </recommendedName>
</protein>
<dbReference type="PANTHER" id="PTHR43176:SF3">
    <property type="entry name" value="3-HYDROXYISOBUTYRYL-COA HYDROLASE, MITOCHONDRIAL"/>
    <property type="match status" value="1"/>
</dbReference>
<evidence type="ECO:0000313" key="5">
    <source>
        <dbReference type="EMBL" id="KAA0018764.1"/>
    </source>
</evidence>
<proteinExistence type="predicted"/>
<evidence type="ECO:0000256" key="1">
    <source>
        <dbReference type="ARBA" id="ARBA00001709"/>
    </source>
</evidence>
<evidence type="ECO:0000259" key="4">
    <source>
        <dbReference type="Pfam" id="PF16113"/>
    </source>
</evidence>
<dbReference type="InterPro" id="IPR045004">
    <property type="entry name" value="ECH_dom"/>
</dbReference>
<dbReference type="GO" id="GO:0005829">
    <property type="term" value="C:cytosol"/>
    <property type="evidence" value="ECO:0007669"/>
    <property type="project" value="TreeGrafter"/>
</dbReference>
<comment type="caution">
    <text evidence="5">The sequence shown here is derived from an EMBL/GenBank/DDBJ whole genome shotgun (WGS) entry which is preliminary data.</text>
</comment>
<gene>
    <name evidence="5" type="ORF">F0A16_09690</name>
</gene>
<dbReference type="RefSeq" id="WP_149435183.1">
    <property type="nucleotide sequence ID" value="NZ_VTPX01000004.1"/>
</dbReference>
<reference evidence="5 6" key="1">
    <citation type="submission" date="2019-08" db="EMBL/GenBank/DDBJ databases">
        <title>Bioinformatics analysis of the strain L3 and L5.</title>
        <authorList>
            <person name="Li X."/>
        </authorList>
    </citation>
    <scope>NUCLEOTIDE SEQUENCE [LARGE SCALE GENOMIC DNA]</scope>
    <source>
        <strain evidence="5 6">L3</strain>
    </source>
</reference>
<keyword evidence="6" id="KW-1185">Reference proteome</keyword>
<dbReference type="GO" id="GO:0016853">
    <property type="term" value="F:isomerase activity"/>
    <property type="evidence" value="ECO:0007669"/>
    <property type="project" value="UniProtKB-KW"/>
</dbReference>
<dbReference type="SUPFAM" id="SSF52096">
    <property type="entry name" value="ClpP/crotonase"/>
    <property type="match status" value="1"/>
</dbReference>
<comment type="catalytic activity">
    <reaction evidence="1">
        <text>3-hydroxy-2-methylpropanoyl-CoA + H2O = 3-hydroxy-2-methylpropanoate + CoA + H(+)</text>
        <dbReference type="Rhea" id="RHEA:20888"/>
        <dbReference type="ChEBI" id="CHEBI:11805"/>
        <dbReference type="ChEBI" id="CHEBI:15377"/>
        <dbReference type="ChEBI" id="CHEBI:15378"/>
        <dbReference type="ChEBI" id="CHEBI:57287"/>
        <dbReference type="ChEBI" id="CHEBI:57340"/>
        <dbReference type="EC" id="3.1.2.4"/>
    </reaction>
</comment>
<dbReference type="EC" id="3.1.2.4" evidence="2"/>
<sequence length="387" mass="41365">MSEPVRFDTLATADGHRLGRITLDAPKSLNALSLAMIDAIQVQIDAWAKDPTVVALWLEGAGDKAFCAGGDVVALHRAIAEGHTGRDPEAADGFVARYFTHEYRLDHALHAYPKPIVAWGDGIVMGGGIGLMAGASHRVVTPRSMLAMPEITIGLYPDVGASWFLNRMPGASGTFLGLTGARLNASDALFVGLADRLIDAERRDAVIDDLLDADWSRPRPALERVLRAHAAASRELAPAAEVAPRQEAIAALTDADSDEALIDNIIAAGDSDDPWIARAARNLAAGSPLSARLILRQLARCRRVSLAETLRSELDLSLACAAHGDLGEGVRALLIDKDKNPRWQHAHGEVLGADIAACFVSSWDRDGHPLRDLADRPAEKEPTHATD</sequence>
<keyword evidence="5" id="KW-0413">Isomerase</keyword>
<evidence type="ECO:0000256" key="3">
    <source>
        <dbReference type="ARBA" id="ARBA00022801"/>
    </source>
</evidence>
<feature type="domain" description="Enoyl-CoA hydratase/isomerase" evidence="4">
    <location>
        <begin position="19"/>
        <end position="355"/>
    </location>
</feature>
<dbReference type="GO" id="GO:0003860">
    <property type="term" value="F:3-hydroxyisobutyryl-CoA hydrolase activity"/>
    <property type="evidence" value="ECO:0007669"/>
    <property type="project" value="UniProtKB-EC"/>
</dbReference>
<evidence type="ECO:0000313" key="6">
    <source>
        <dbReference type="Proteomes" id="UP000466024"/>
    </source>
</evidence>
<dbReference type="PANTHER" id="PTHR43176">
    <property type="entry name" value="3-HYDROXYISOBUTYRYL-COA HYDROLASE-RELATED"/>
    <property type="match status" value="1"/>
</dbReference>
<dbReference type="Gene3D" id="3.90.226.10">
    <property type="entry name" value="2-enoyl-CoA Hydratase, Chain A, domain 1"/>
    <property type="match status" value="1"/>
</dbReference>
<dbReference type="InterPro" id="IPR029045">
    <property type="entry name" value="ClpP/crotonase-like_dom_sf"/>
</dbReference>
<dbReference type="Proteomes" id="UP000466024">
    <property type="component" value="Unassembled WGS sequence"/>
</dbReference>